<dbReference type="EMBL" id="JBHEZY010000001">
    <property type="protein sequence ID" value="MFC1429532.1"/>
    <property type="molecule type" value="Genomic_DNA"/>
</dbReference>
<gene>
    <name evidence="2" type="ORF">ACEZDB_02540</name>
    <name evidence="1" type="ORF">ACEZDG_11265</name>
</gene>
<protein>
    <submittedName>
        <fullName evidence="1">Uncharacterized protein</fullName>
    </submittedName>
</protein>
<organism evidence="1 4">
    <name type="scientific">Streptacidiphilus alkalitolerans</name>
    <dbReference type="NCBI Taxonomy" id="3342712"/>
    <lineage>
        <taxon>Bacteria</taxon>
        <taxon>Bacillati</taxon>
        <taxon>Actinomycetota</taxon>
        <taxon>Actinomycetes</taxon>
        <taxon>Kitasatosporales</taxon>
        <taxon>Streptomycetaceae</taxon>
        <taxon>Streptacidiphilus</taxon>
    </lineage>
</organism>
<evidence type="ECO:0000313" key="3">
    <source>
        <dbReference type="Proteomes" id="UP001592530"/>
    </source>
</evidence>
<comment type="caution">
    <text evidence="1">The sequence shown here is derived from an EMBL/GenBank/DDBJ whole genome shotgun (WGS) entry which is preliminary data.</text>
</comment>
<dbReference type="RefSeq" id="WP_380506379.1">
    <property type="nucleotide sequence ID" value="NZ_JBHEZX010000004.1"/>
</dbReference>
<keyword evidence="4" id="KW-1185">Reference proteome</keyword>
<dbReference type="Proteomes" id="UP001592530">
    <property type="component" value="Unassembled WGS sequence"/>
</dbReference>
<proteinExistence type="predicted"/>
<accession>A0ABV6V818</accession>
<name>A0ABV6V818_9ACTN</name>
<dbReference type="Proteomes" id="UP001592582">
    <property type="component" value="Unassembled WGS sequence"/>
</dbReference>
<reference evidence="3 4" key="1">
    <citation type="submission" date="2024-09" db="EMBL/GenBank/DDBJ databases">
        <authorList>
            <person name="Lee S.D."/>
        </authorList>
    </citation>
    <scope>NUCLEOTIDE SEQUENCE [LARGE SCALE GENOMIC DNA]</scope>
    <source>
        <strain evidence="1 4">N1-1</strain>
        <strain evidence="2 3">N1-3</strain>
    </source>
</reference>
<evidence type="ECO:0000313" key="2">
    <source>
        <dbReference type="EMBL" id="MFC1429532.1"/>
    </source>
</evidence>
<sequence>MHSSDDPYSDDHYVLVLPDRDAADSVAEQLAATHPALPEPELHREALAGEDDAEDAQWLVVLQPPLPPGLTPAVLDALAADHDGWLEGHPPGSPPED</sequence>
<evidence type="ECO:0000313" key="1">
    <source>
        <dbReference type="EMBL" id="MFC1409854.1"/>
    </source>
</evidence>
<evidence type="ECO:0000313" key="4">
    <source>
        <dbReference type="Proteomes" id="UP001592582"/>
    </source>
</evidence>
<dbReference type="EMBL" id="JBHEZX010000004">
    <property type="protein sequence ID" value="MFC1409854.1"/>
    <property type="molecule type" value="Genomic_DNA"/>
</dbReference>